<dbReference type="STRING" id="211460.YH63_01165"/>
<keyword evidence="2 3" id="KW-0418">Kinase</keyword>
<dbReference type="InterPro" id="IPR005338">
    <property type="entry name" value="Anhydro_N_Ac-Mur_kinase"/>
</dbReference>
<dbReference type="UniPathway" id="UPA00343"/>
<feature type="binding site" evidence="2">
    <location>
        <begin position="10"/>
        <end position="17"/>
    </location>
    <ligand>
        <name>ATP</name>
        <dbReference type="ChEBI" id="CHEBI:30616"/>
    </ligand>
</feature>
<dbReference type="GO" id="GO:0006040">
    <property type="term" value="P:amino sugar metabolic process"/>
    <property type="evidence" value="ECO:0007669"/>
    <property type="project" value="InterPro"/>
</dbReference>
<comment type="function">
    <text evidence="2">Catalyzes the specific phosphorylation of 1,6-anhydro-N-acetylmuramic acid (anhMurNAc) with the simultaneous cleavage of the 1,6-anhydro ring, generating MurNAc-6-P. Is required for the utilization of anhMurNAc either imported from the medium or derived from its own cell wall murein, and thus plays a role in cell wall recycling.</text>
</comment>
<dbReference type="GO" id="GO:0009254">
    <property type="term" value="P:peptidoglycan turnover"/>
    <property type="evidence" value="ECO:0007669"/>
    <property type="project" value="UniProtKB-UniRule"/>
</dbReference>
<dbReference type="GO" id="GO:0005524">
    <property type="term" value="F:ATP binding"/>
    <property type="evidence" value="ECO:0007669"/>
    <property type="project" value="UniProtKB-UniRule"/>
</dbReference>
<dbReference type="AlphaFoldDB" id="A0A4U6BW78"/>
<dbReference type="UniPathway" id="UPA00544"/>
<evidence type="ECO:0000256" key="1">
    <source>
        <dbReference type="ARBA" id="ARBA00023277"/>
    </source>
</evidence>
<dbReference type="GO" id="GO:0097175">
    <property type="term" value="P:1,6-anhydro-N-acetyl-beta-muramic acid catabolic process"/>
    <property type="evidence" value="ECO:0007669"/>
    <property type="project" value="UniProtKB-UniRule"/>
</dbReference>
<comment type="similarity">
    <text evidence="2">Belongs to the anhydro-N-acetylmuramic acid kinase family.</text>
</comment>
<comment type="caution">
    <text evidence="3">The sequence shown here is derived from an EMBL/GenBank/DDBJ whole genome shotgun (WGS) entry which is preliminary data.</text>
</comment>
<dbReference type="EC" id="2.7.1.170" evidence="2"/>
<dbReference type="InterPro" id="IPR043129">
    <property type="entry name" value="ATPase_NBD"/>
</dbReference>
<name>A0A4U6BW78_9BRAD</name>
<protein>
    <recommendedName>
        <fullName evidence="2">Anhydro-N-acetylmuramic acid kinase</fullName>
        <ecNumber evidence="2">2.7.1.170</ecNumber>
    </recommendedName>
    <alternativeName>
        <fullName evidence="2">AnhMurNAc kinase</fullName>
    </alternativeName>
</protein>
<dbReference type="EMBL" id="LBIA02000001">
    <property type="protein sequence ID" value="TKT73144.1"/>
    <property type="molecule type" value="Genomic_DNA"/>
</dbReference>
<comment type="catalytic activity">
    <reaction evidence="2">
        <text>1,6-anhydro-N-acetyl-beta-muramate + ATP + H2O = N-acetyl-D-muramate 6-phosphate + ADP + H(+)</text>
        <dbReference type="Rhea" id="RHEA:24952"/>
        <dbReference type="ChEBI" id="CHEBI:15377"/>
        <dbReference type="ChEBI" id="CHEBI:15378"/>
        <dbReference type="ChEBI" id="CHEBI:30616"/>
        <dbReference type="ChEBI" id="CHEBI:58690"/>
        <dbReference type="ChEBI" id="CHEBI:58722"/>
        <dbReference type="ChEBI" id="CHEBI:456216"/>
        <dbReference type="EC" id="2.7.1.170"/>
    </reaction>
</comment>
<comment type="pathway">
    <text evidence="2">Cell wall biogenesis; peptidoglycan recycling.</text>
</comment>
<dbReference type="PANTHER" id="PTHR30605:SF0">
    <property type="entry name" value="ANHYDRO-N-ACETYLMURAMIC ACID KINASE"/>
    <property type="match status" value="1"/>
</dbReference>
<keyword evidence="2" id="KW-0547">Nucleotide-binding</keyword>
<comment type="pathway">
    <text evidence="2">Amino-sugar metabolism; 1,6-anhydro-N-acetylmuramate degradation.</text>
</comment>
<keyword evidence="2" id="KW-0067">ATP-binding</keyword>
<dbReference type="Pfam" id="PF03702">
    <property type="entry name" value="AnmK"/>
    <property type="match status" value="1"/>
</dbReference>
<keyword evidence="1 2" id="KW-0119">Carbohydrate metabolism</keyword>
<organism evidence="3 4">
    <name type="scientific">Afipia massiliensis</name>
    <dbReference type="NCBI Taxonomy" id="211460"/>
    <lineage>
        <taxon>Bacteria</taxon>
        <taxon>Pseudomonadati</taxon>
        <taxon>Pseudomonadota</taxon>
        <taxon>Alphaproteobacteria</taxon>
        <taxon>Hyphomicrobiales</taxon>
        <taxon>Nitrobacteraceae</taxon>
        <taxon>Afipia</taxon>
    </lineage>
</organism>
<evidence type="ECO:0000313" key="4">
    <source>
        <dbReference type="Proteomes" id="UP000034832"/>
    </source>
</evidence>
<dbReference type="NCBIfam" id="NF007141">
    <property type="entry name" value="PRK09585.1-5"/>
    <property type="match status" value="1"/>
</dbReference>
<evidence type="ECO:0000256" key="2">
    <source>
        <dbReference type="HAMAP-Rule" id="MF_01270"/>
    </source>
</evidence>
<reference evidence="3" key="1">
    <citation type="submission" date="2019-04" db="EMBL/GenBank/DDBJ databases">
        <title>Whole genome sequencing of cave bacteria.</title>
        <authorList>
            <person name="Gan H.M."/>
            <person name="Barton H."/>
            <person name="Savka M.A."/>
        </authorList>
    </citation>
    <scope>NUCLEOTIDE SEQUENCE [LARGE SCALE GENOMIC DNA]</scope>
    <source>
        <strain evidence="3">LC387</strain>
    </source>
</reference>
<gene>
    <name evidence="2" type="primary">anmK</name>
    <name evidence="3" type="ORF">YH63_017895</name>
</gene>
<dbReference type="SUPFAM" id="SSF53067">
    <property type="entry name" value="Actin-like ATPase domain"/>
    <property type="match status" value="1"/>
</dbReference>
<accession>A0A4U6BW78</accession>
<dbReference type="Proteomes" id="UP000034832">
    <property type="component" value="Unassembled WGS sequence"/>
</dbReference>
<keyword evidence="2 3" id="KW-0808">Transferase</keyword>
<dbReference type="GO" id="GO:0016301">
    <property type="term" value="F:kinase activity"/>
    <property type="evidence" value="ECO:0007669"/>
    <property type="project" value="UniProtKB-KW"/>
</dbReference>
<dbReference type="HAMAP" id="MF_01270">
    <property type="entry name" value="AnhMurNAc_kinase"/>
    <property type="match status" value="1"/>
</dbReference>
<dbReference type="RefSeq" id="WP_046829420.1">
    <property type="nucleotide sequence ID" value="NZ_LBIA02000001.1"/>
</dbReference>
<dbReference type="OrthoDB" id="9763949at2"/>
<proteinExistence type="inferred from homology"/>
<keyword evidence="4" id="KW-1185">Reference proteome</keyword>
<sequence>MLKAIGLMSGTSLDGVDVALIETDGERIGTFGPTSYRAYSDCERVLLRQALADAVSVIERDARPGALMDAELLVTRAHAEAIENFLKAHNLSRDAIDVVGFHGQTVLHRPDQKLTVQIGDGHALAKALGLPVVFDLRAADVAAGGQGAPLVPVYHRALVRLLNSTGPAMVVNIGGVANITYIDGETLIACDTGPGNAPLDDFMLRRTGEAVDRDGRTAARGRADQDWIARALSRPFFTTPPPKSLDRNDFAALSVEGMSTEDGAATLTAFTAASIAMIAPTLPKLPANWIVVGGGASNPTLMRMLGQRVAPASMIRGTDLGWSGDAVEAQAFAYMAVRSLKGLPLTFPGTTGVTAPLTGGVLAKP</sequence>
<dbReference type="GO" id="GO:0016773">
    <property type="term" value="F:phosphotransferase activity, alcohol group as acceptor"/>
    <property type="evidence" value="ECO:0007669"/>
    <property type="project" value="UniProtKB-UniRule"/>
</dbReference>
<dbReference type="PANTHER" id="PTHR30605">
    <property type="entry name" value="ANHYDRO-N-ACETYLMURAMIC ACID KINASE"/>
    <property type="match status" value="1"/>
</dbReference>
<evidence type="ECO:0000313" key="3">
    <source>
        <dbReference type="EMBL" id="TKT73144.1"/>
    </source>
</evidence>
<dbReference type="Gene3D" id="3.30.420.40">
    <property type="match status" value="2"/>
</dbReference>